<protein>
    <submittedName>
        <fullName evidence="1">Uncharacterized protein</fullName>
    </submittedName>
</protein>
<dbReference type="EMBL" id="CP034172">
    <property type="protein sequence ID" value="AZI21503.1"/>
    <property type="molecule type" value="Genomic_DNA"/>
</dbReference>
<dbReference type="AlphaFoldDB" id="A0A3G8WLZ7"/>
<sequence length="67" mass="7683">MMNNSVFLHIEDNKTVGKNGVFAMCYEVELAEKYSLGKEDFEVINEAWVKALKDLPKDSILVKQDVF</sequence>
<proteinExistence type="predicted"/>
<gene>
    <name evidence="1" type="ORF">EIH08_12390</name>
</gene>
<organism evidence="1 2">
    <name type="scientific">Chryseobacterium taklimakanense</name>
    <dbReference type="NCBI Taxonomy" id="536441"/>
    <lineage>
        <taxon>Bacteria</taxon>
        <taxon>Pseudomonadati</taxon>
        <taxon>Bacteroidota</taxon>
        <taxon>Flavobacteriia</taxon>
        <taxon>Flavobacteriales</taxon>
        <taxon>Weeksellaceae</taxon>
        <taxon>Chryseobacterium group</taxon>
        <taxon>Chryseobacterium</taxon>
    </lineage>
</organism>
<keyword evidence="1" id="KW-0614">Plasmid</keyword>
<evidence type="ECO:0000313" key="1">
    <source>
        <dbReference type="EMBL" id="AZI21503.1"/>
    </source>
</evidence>
<evidence type="ECO:0000313" key="2">
    <source>
        <dbReference type="Proteomes" id="UP000282297"/>
    </source>
</evidence>
<geneLocation type="plasmid" evidence="1">
    <name>unnamed</name>
</geneLocation>
<reference evidence="2" key="1">
    <citation type="submission" date="2018-11" db="EMBL/GenBank/DDBJ databases">
        <title>Proposal to divide the Flavobacteriaceae and reorganize its genera based on Amino Acid Identity values calculated from whole genome sequences.</title>
        <authorList>
            <person name="Nicholson A.C."/>
            <person name="Gulvik C.A."/>
            <person name="Whitney A.M."/>
            <person name="Humrighouse B.W."/>
            <person name="Bell M."/>
            <person name="Holmes B."/>
            <person name="Steigerwalt A.B."/>
            <person name="Villarma A."/>
            <person name="Sheth M."/>
            <person name="Batra D."/>
            <person name="Pryor J."/>
            <person name="Bernardet J.-F."/>
            <person name="Hugo C."/>
            <person name="Kampfer P."/>
            <person name="Newman J.D."/>
            <person name="McQuiston J.R."/>
        </authorList>
    </citation>
    <scope>NUCLEOTIDE SEQUENCE [LARGE SCALE GENOMIC DNA]</scope>
    <source>
        <strain evidence="2">H4753</strain>
        <plasmid evidence="2">unnamed</plasmid>
    </source>
</reference>
<dbReference type="Proteomes" id="UP000282297">
    <property type="component" value="Plasmid unnamed"/>
</dbReference>
<name>A0A3G8WLZ7_9FLAO</name>
<accession>A0A3G8WLZ7</accession>